<keyword evidence="2" id="KW-1185">Reference proteome</keyword>
<reference evidence="1" key="1">
    <citation type="submission" date="2020-11" db="EMBL/GenBank/DDBJ databases">
        <authorList>
            <consortium name="DOE Joint Genome Institute"/>
            <person name="Ahrendt S."/>
            <person name="Riley R."/>
            <person name="Andreopoulos W."/>
            <person name="Labutti K."/>
            <person name="Pangilinan J."/>
            <person name="Ruiz-Duenas F.J."/>
            <person name="Barrasa J.M."/>
            <person name="Sanchez-Garcia M."/>
            <person name="Camarero S."/>
            <person name="Miyauchi S."/>
            <person name="Serrano A."/>
            <person name="Linde D."/>
            <person name="Babiker R."/>
            <person name="Drula E."/>
            <person name="Ayuso-Fernandez I."/>
            <person name="Pacheco R."/>
            <person name="Padilla G."/>
            <person name="Ferreira P."/>
            <person name="Barriuso J."/>
            <person name="Kellner H."/>
            <person name="Castanera R."/>
            <person name="Alfaro M."/>
            <person name="Ramirez L."/>
            <person name="Pisabarro A.G."/>
            <person name="Kuo A."/>
            <person name="Tritt A."/>
            <person name="Lipzen A."/>
            <person name="He G."/>
            <person name="Yan M."/>
            <person name="Ng V."/>
            <person name="Cullen D."/>
            <person name="Martin F."/>
            <person name="Rosso M.-N."/>
            <person name="Henrissat B."/>
            <person name="Hibbett D."/>
            <person name="Martinez A.T."/>
            <person name="Grigoriev I.V."/>
        </authorList>
    </citation>
    <scope>NUCLEOTIDE SEQUENCE</scope>
    <source>
        <strain evidence="1">CIRM-BRFM 674</strain>
    </source>
</reference>
<proteinExistence type="predicted"/>
<comment type="caution">
    <text evidence="1">The sequence shown here is derived from an EMBL/GenBank/DDBJ whole genome shotgun (WGS) entry which is preliminary data.</text>
</comment>
<evidence type="ECO:0000313" key="2">
    <source>
        <dbReference type="Proteomes" id="UP000807469"/>
    </source>
</evidence>
<organism evidence="1 2">
    <name type="scientific">Pholiota conissans</name>
    <dbReference type="NCBI Taxonomy" id="109636"/>
    <lineage>
        <taxon>Eukaryota</taxon>
        <taxon>Fungi</taxon>
        <taxon>Dikarya</taxon>
        <taxon>Basidiomycota</taxon>
        <taxon>Agaricomycotina</taxon>
        <taxon>Agaricomycetes</taxon>
        <taxon>Agaricomycetidae</taxon>
        <taxon>Agaricales</taxon>
        <taxon>Agaricineae</taxon>
        <taxon>Strophariaceae</taxon>
        <taxon>Pholiota</taxon>
    </lineage>
</organism>
<sequence>MPPSTVPSSRFRSYTLTPPLASFIGSSLYIRPSSLHHGHPPLGVVHLSLFASIFASSSAPIYPSSLRRHHLSSAHCRHTVVVVHSPVAVVFPSVRTHCILP</sequence>
<protein>
    <submittedName>
        <fullName evidence="1">Uncharacterized protein</fullName>
    </submittedName>
</protein>
<evidence type="ECO:0000313" key="1">
    <source>
        <dbReference type="EMBL" id="KAF9470266.1"/>
    </source>
</evidence>
<gene>
    <name evidence="1" type="ORF">BDN70DRAFT_889184</name>
</gene>
<accession>A0A9P5YLZ2</accession>
<dbReference type="EMBL" id="MU156112">
    <property type="protein sequence ID" value="KAF9470266.1"/>
    <property type="molecule type" value="Genomic_DNA"/>
</dbReference>
<dbReference type="AlphaFoldDB" id="A0A9P5YLZ2"/>
<dbReference type="Proteomes" id="UP000807469">
    <property type="component" value="Unassembled WGS sequence"/>
</dbReference>
<name>A0A9P5YLZ2_9AGAR</name>